<accession>A0AAN6MQ87</accession>
<dbReference type="Proteomes" id="UP001303889">
    <property type="component" value="Unassembled WGS sequence"/>
</dbReference>
<gene>
    <name evidence="7" type="ORF">C8A05DRAFT_14108</name>
</gene>
<keyword evidence="4 6" id="KW-0472">Membrane</keyword>
<reference evidence="7" key="2">
    <citation type="submission" date="2023-05" db="EMBL/GenBank/DDBJ databases">
        <authorList>
            <consortium name="Lawrence Berkeley National Laboratory"/>
            <person name="Steindorff A."/>
            <person name="Hensen N."/>
            <person name="Bonometti L."/>
            <person name="Westerberg I."/>
            <person name="Brannstrom I.O."/>
            <person name="Guillou S."/>
            <person name="Cros-Aarteil S."/>
            <person name="Calhoun S."/>
            <person name="Haridas S."/>
            <person name="Kuo A."/>
            <person name="Mondo S."/>
            <person name="Pangilinan J."/>
            <person name="Riley R."/>
            <person name="Labutti K."/>
            <person name="Andreopoulos B."/>
            <person name="Lipzen A."/>
            <person name="Chen C."/>
            <person name="Yanf M."/>
            <person name="Daum C."/>
            <person name="Ng V."/>
            <person name="Clum A."/>
            <person name="Ohm R."/>
            <person name="Martin F."/>
            <person name="Silar P."/>
            <person name="Natvig D."/>
            <person name="Lalanne C."/>
            <person name="Gautier V."/>
            <person name="Ament-Velasquez S.L."/>
            <person name="Kruys A."/>
            <person name="Hutchinson M.I."/>
            <person name="Powell A.J."/>
            <person name="Barry K."/>
            <person name="Miller A.N."/>
            <person name="Grigoriev I.V."/>
            <person name="Debuchy R."/>
            <person name="Gladieux P."/>
            <person name="Thoren M.H."/>
            <person name="Johannesson H."/>
        </authorList>
    </citation>
    <scope>NUCLEOTIDE SEQUENCE</scope>
    <source>
        <strain evidence="7">CBS 103.79</strain>
    </source>
</reference>
<sequence>MGISRRAVTPSATPLKLQATPESKQPSRLLSITQIPSWYADPFILTGYRPVTPSVKSCFGSLGYLHNETANIYSHLIPALCCIVLAALVSGYFRATFPRATRTDRLVFEIYLATSVLCFTVSSFYHTLLCHSRHYRDLWVRFDYLTIVVQILGSFVSGIYVGFYCEPRLQQLYWSMIVVLSVATAFVVIHPSLQSPRHRGLRTGTFVATGLSAFAPIVHAASIFPYQQLDQQAGLRYYYLEGVILIAGAVVYITRFPEARRPGKFDIWGSSHQIFHLLVVQSAAVHLYGILGAFRWNYENLRCQNTGALGYGDLLAS</sequence>
<dbReference type="GO" id="GO:0006882">
    <property type="term" value="P:intracellular zinc ion homeostasis"/>
    <property type="evidence" value="ECO:0007669"/>
    <property type="project" value="TreeGrafter"/>
</dbReference>
<dbReference type="GO" id="GO:0038023">
    <property type="term" value="F:signaling receptor activity"/>
    <property type="evidence" value="ECO:0007669"/>
    <property type="project" value="TreeGrafter"/>
</dbReference>
<keyword evidence="8" id="KW-1185">Reference proteome</keyword>
<comment type="subcellular location">
    <subcellularLocation>
        <location evidence="1">Membrane</location>
        <topology evidence="1">Multi-pass membrane protein</topology>
    </subcellularLocation>
</comment>
<feature type="transmembrane region" description="Helical" evidence="6">
    <location>
        <begin position="205"/>
        <end position="225"/>
    </location>
</feature>
<evidence type="ECO:0000256" key="3">
    <source>
        <dbReference type="ARBA" id="ARBA00022989"/>
    </source>
</evidence>
<feature type="transmembrane region" description="Helical" evidence="6">
    <location>
        <begin position="145"/>
        <end position="165"/>
    </location>
</feature>
<feature type="transmembrane region" description="Helical" evidence="6">
    <location>
        <begin position="237"/>
        <end position="254"/>
    </location>
</feature>
<feature type="binding site" evidence="5">
    <location>
        <position position="272"/>
    </location>
    <ligand>
        <name>Zn(2+)</name>
        <dbReference type="ChEBI" id="CHEBI:29105"/>
    </ligand>
</feature>
<dbReference type="InterPro" id="IPR004254">
    <property type="entry name" value="AdipoR/HlyIII-related"/>
</dbReference>
<proteinExistence type="predicted"/>
<dbReference type="Pfam" id="PF03006">
    <property type="entry name" value="HlyIII"/>
    <property type="match status" value="1"/>
</dbReference>
<evidence type="ECO:0000313" key="7">
    <source>
        <dbReference type="EMBL" id="KAK3903968.1"/>
    </source>
</evidence>
<feature type="binding site" evidence="5">
    <location>
        <position position="276"/>
    </location>
    <ligand>
        <name>Zn(2+)</name>
        <dbReference type="ChEBI" id="CHEBI:29105"/>
    </ligand>
</feature>
<protein>
    <submittedName>
        <fullName evidence="7">HlyIII-domain-containing protein</fullName>
    </submittedName>
</protein>
<feature type="binding site" evidence="5">
    <location>
        <position position="126"/>
    </location>
    <ligand>
        <name>Zn(2+)</name>
        <dbReference type="ChEBI" id="CHEBI:29105"/>
    </ligand>
</feature>
<organism evidence="7 8">
    <name type="scientific">Staphylotrichum tortipilum</name>
    <dbReference type="NCBI Taxonomy" id="2831512"/>
    <lineage>
        <taxon>Eukaryota</taxon>
        <taxon>Fungi</taxon>
        <taxon>Dikarya</taxon>
        <taxon>Ascomycota</taxon>
        <taxon>Pezizomycotina</taxon>
        <taxon>Sordariomycetes</taxon>
        <taxon>Sordariomycetidae</taxon>
        <taxon>Sordariales</taxon>
        <taxon>Chaetomiaceae</taxon>
        <taxon>Staphylotrichum</taxon>
    </lineage>
</organism>
<dbReference type="EMBL" id="MU855420">
    <property type="protein sequence ID" value="KAK3903968.1"/>
    <property type="molecule type" value="Genomic_DNA"/>
</dbReference>
<dbReference type="PANTHER" id="PTHR20855">
    <property type="entry name" value="ADIPOR/PROGESTIN RECEPTOR-RELATED"/>
    <property type="match status" value="1"/>
</dbReference>
<feature type="transmembrane region" description="Helical" evidence="6">
    <location>
        <begin position="172"/>
        <end position="193"/>
    </location>
</feature>
<reference evidence="7" key="1">
    <citation type="journal article" date="2023" name="Mol. Phylogenet. Evol.">
        <title>Genome-scale phylogeny and comparative genomics of the fungal order Sordariales.</title>
        <authorList>
            <person name="Hensen N."/>
            <person name="Bonometti L."/>
            <person name="Westerberg I."/>
            <person name="Brannstrom I.O."/>
            <person name="Guillou S."/>
            <person name="Cros-Aarteil S."/>
            <person name="Calhoun S."/>
            <person name="Haridas S."/>
            <person name="Kuo A."/>
            <person name="Mondo S."/>
            <person name="Pangilinan J."/>
            <person name="Riley R."/>
            <person name="LaButti K."/>
            <person name="Andreopoulos B."/>
            <person name="Lipzen A."/>
            <person name="Chen C."/>
            <person name="Yan M."/>
            <person name="Daum C."/>
            <person name="Ng V."/>
            <person name="Clum A."/>
            <person name="Steindorff A."/>
            <person name="Ohm R.A."/>
            <person name="Martin F."/>
            <person name="Silar P."/>
            <person name="Natvig D.O."/>
            <person name="Lalanne C."/>
            <person name="Gautier V."/>
            <person name="Ament-Velasquez S.L."/>
            <person name="Kruys A."/>
            <person name="Hutchinson M.I."/>
            <person name="Powell A.J."/>
            <person name="Barry K."/>
            <person name="Miller A.N."/>
            <person name="Grigoriev I.V."/>
            <person name="Debuchy R."/>
            <person name="Gladieux P."/>
            <person name="Hiltunen Thoren M."/>
            <person name="Johannesson H."/>
        </authorList>
    </citation>
    <scope>NUCLEOTIDE SEQUENCE</scope>
    <source>
        <strain evidence="7">CBS 103.79</strain>
    </source>
</reference>
<evidence type="ECO:0000256" key="2">
    <source>
        <dbReference type="ARBA" id="ARBA00022692"/>
    </source>
</evidence>
<evidence type="ECO:0000256" key="1">
    <source>
        <dbReference type="ARBA" id="ARBA00004141"/>
    </source>
</evidence>
<dbReference type="GO" id="GO:0016020">
    <property type="term" value="C:membrane"/>
    <property type="evidence" value="ECO:0007669"/>
    <property type="project" value="UniProtKB-SubCell"/>
</dbReference>
<dbReference type="AlphaFoldDB" id="A0AAN6MQ87"/>
<evidence type="ECO:0000313" key="8">
    <source>
        <dbReference type="Proteomes" id="UP001303889"/>
    </source>
</evidence>
<keyword evidence="2 6" id="KW-0812">Transmembrane</keyword>
<keyword evidence="5" id="KW-0479">Metal-binding</keyword>
<dbReference type="PANTHER" id="PTHR20855:SF130">
    <property type="entry name" value="HAEMOLYSIN-III FAMILY PROTEIN"/>
    <property type="match status" value="1"/>
</dbReference>
<feature type="transmembrane region" description="Helical" evidence="6">
    <location>
        <begin position="274"/>
        <end position="294"/>
    </location>
</feature>
<feature type="transmembrane region" description="Helical" evidence="6">
    <location>
        <begin position="106"/>
        <end position="125"/>
    </location>
</feature>
<evidence type="ECO:0000256" key="5">
    <source>
        <dbReference type="PIRSR" id="PIRSR604254-1"/>
    </source>
</evidence>
<dbReference type="GO" id="GO:0046872">
    <property type="term" value="F:metal ion binding"/>
    <property type="evidence" value="ECO:0007669"/>
    <property type="project" value="UniProtKB-KW"/>
</dbReference>
<evidence type="ECO:0000256" key="4">
    <source>
        <dbReference type="ARBA" id="ARBA00023136"/>
    </source>
</evidence>
<keyword evidence="5" id="KW-0862">Zinc</keyword>
<keyword evidence="3 6" id="KW-1133">Transmembrane helix</keyword>
<feature type="transmembrane region" description="Helical" evidence="6">
    <location>
        <begin position="72"/>
        <end position="94"/>
    </location>
</feature>
<evidence type="ECO:0000256" key="6">
    <source>
        <dbReference type="SAM" id="Phobius"/>
    </source>
</evidence>
<comment type="caution">
    <text evidence="7">The sequence shown here is derived from an EMBL/GenBank/DDBJ whole genome shotgun (WGS) entry which is preliminary data.</text>
</comment>
<name>A0AAN6MQ87_9PEZI</name>